<comment type="similarity">
    <text evidence="2">Belongs to the NAD(P)-dependent epimerase/dehydratase family. Dihydroflavonol-4-reductase subfamily.</text>
</comment>
<dbReference type="InParanoid" id="A0A0G4G9J6"/>
<feature type="domain" description="NAD-dependent epimerase/dehydratase" evidence="4">
    <location>
        <begin position="39"/>
        <end position="249"/>
    </location>
</feature>
<dbReference type="AlphaFoldDB" id="A0A0G4G9J6"/>
<dbReference type="Proteomes" id="UP000041254">
    <property type="component" value="Unassembled WGS sequence"/>
</dbReference>
<accession>A0A0G4G9J6</accession>
<dbReference type="OMA" id="EAWKMHD"/>
<dbReference type="VEuPathDB" id="CryptoDB:Vbra_22073"/>
<dbReference type="OrthoDB" id="2735536at2759"/>
<feature type="region of interest" description="Disordered" evidence="3">
    <location>
        <begin position="354"/>
        <end position="378"/>
    </location>
</feature>
<evidence type="ECO:0000256" key="3">
    <source>
        <dbReference type="SAM" id="MobiDB-lite"/>
    </source>
</evidence>
<keyword evidence="6" id="KW-1185">Reference proteome</keyword>
<dbReference type="Gene3D" id="3.40.50.720">
    <property type="entry name" value="NAD(P)-binding Rossmann-like Domain"/>
    <property type="match status" value="1"/>
</dbReference>
<organism evidence="5 6">
    <name type="scientific">Vitrella brassicaformis (strain CCMP3155)</name>
    <dbReference type="NCBI Taxonomy" id="1169540"/>
    <lineage>
        <taxon>Eukaryota</taxon>
        <taxon>Sar</taxon>
        <taxon>Alveolata</taxon>
        <taxon>Colpodellida</taxon>
        <taxon>Vitrellaceae</taxon>
        <taxon>Vitrella</taxon>
    </lineage>
</organism>
<reference evidence="5 6" key="1">
    <citation type="submission" date="2014-11" db="EMBL/GenBank/DDBJ databases">
        <authorList>
            <person name="Zhu J."/>
            <person name="Qi W."/>
            <person name="Song R."/>
        </authorList>
    </citation>
    <scope>NUCLEOTIDE SEQUENCE [LARGE SCALE GENOMIC DNA]</scope>
</reference>
<name>A0A0G4G9J6_VITBC</name>
<evidence type="ECO:0000256" key="2">
    <source>
        <dbReference type="ARBA" id="ARBA00023445"/>
    </source>
</evidence>
<dbReference type="STRING" id="1169540.A0A0G4G9J6"/>
<dbReference type="GO" id="GO:0016616">
    <property type="term" value="F:oxidoreductase activity, acting on the CH-OH group of donors, NAD or NADP as acceptor"/>
    <property type="evidence" value="ECO:0007669"/>
    <property type="project" value="TreeGrafter"/>
</dbReference>
<dbReference type="SUPFAM" id="SSF51735">
    <property type="entry name" value="NAD(P)-binding Rossmann-fold domains"/>
    <property type="match status" value="1"/>
</dbReference>
<dbReference type="InterPro" id="IPR036291">
    <property type="entry name" value="NAD(P)-bd_dom_sf"/>
</dbReference>
<dbReference type="EMBL" id="CDMY01000598">
    <property type="protein sequence ID" value="CEM25365.1"/>
    <property type="molecule type" value="Genomic_DNA"/>
</dbReference>
<evidence type="ECO:0000313" key="5">
    <source>
        <dbReference type="EMBL" id="CEM25365.1"/>
    </source>
</evidence>
<sequence>MLTLNPELQEFDGWREAPEFLLCRRLSLGAMQCIDGKTVCVTSGTNFFASELIKTLLEKGCHVRTTVRDCQNLAKTQHLIEMQTQFNGQLELLEAEFIEPGAFDKVVEGCEYVFHTSFPSDHPYHSPDVATLGTKHLFDSVAKHKGQVKKVIITSSFACICGFADGEVPGGGRAVFNEEDWNSTSTKDHRPFLYVKVCAERAAWASVEEHKIPMVVLCPTHELSPPLPASPDGSWKMPWMYIKAMLEGGIVDIDFPIIDNRDLAVAHIKAAELTGVSNERIIVSHAHKFPPSWVMSKMQEMFPDIELGKPDPPQYQEPTPFLDNSKMRDLLGVELRPVEETLRDTCQSFIDKGMAKPVPKGQDLSRNPPLVTGVKPPSLGGHHYTTINL</sequence>
<keyword evidence="1" id="KW-0560">Oxidoreductase</keyword>
<dbReference type="PANTHER" id="PTHR10366">
    <property type="entry name" value="NAD DEPENDENT EPIMERASE/DEHYDRATASE"/>
    <property type="match status" value="1"/>
</dbReference>
<dbReference type="Pfam" id="PF01370">
    <property type="entry name" value="Epimerase"/>
    <property type="match status" value="1"/>
</dbReference>
<protein>
    <recommendedName>
        <fullName evidence="4">NAD-dependent epimerase/dehydratase domain-containing protein</fullName>
    </recommendedName>
</protein>
<evidence type="ECO:0000313" key="6">
    <source>
        <dbReference type="Proteomes" id="UP000041254"/>
    </source>
</evidence>
<dbReference type="InterPro" id="IPR001509">
    <property type="entry name" value="Epimerase_deHydtase"/>
</dbReference>
<dbReference type="InterPro" id="IPR050425">
    <property type="entry name" value="NAD(P)_dehydrat-like"/>
</dbReference>
<evidence type="ECO:0000256" key="1">
    <source>
        <dbReference type="ARBA" id="ARBA00023002"/>
    </source>
</evidence>
<dbReference type="PhylomeDB" id="A0A0G4G9J6"/>
<gene>
    <name evidence="5" type="ORF">Vbra_22073</name>
</gene>
<dbReference type="PANTHER" id="PTHR10366:SF564">
    <property type="entry name" value="STEROL-4-ALPHA-CARBOXYLATE 3-DEHYDROGENASE, DECARBOXYLATING"/>
    <property type="match status" value="1"/>
</dbReference>
<proteinExistence type="inferred from homology"/>
<evidence type="ECO:0000259" key="4">
    <source>
        <dbReference type="Pfam" id="PF01370"/>
    </source>
</evidence>